<dbReference type="Pfam" id="PF13426">
    <property type="entry name" value="PAS_9"/>
    <property type="match status" value="1"/>
</dbReference>
<evidence type="ECO:0000259" key="6">
    <source>
        <dbReference type="PROSITE" id="PS50109"/>
    </source>
</evidence>
<keyword evidence="4" id="KW-0808">Transferase</keyword>
<dbReference type="Gene3D" id="3.30.450.20">
    <property type="entry name" value="PAS domain"/>
    <property type="match status" value="1"/>
</dbReference>
<dbReference type="Proteomes" id="UP000183788">
    <property type="component" value="Unassembled WGS sequence"/>
</dbReference>
<evidence type="ECO:0000256" key="1">
    <source>
        <dbReference type="ARBA" id="ARBA00000085"/>
    </source>
</evidence>
<evidence type="ECO:0000259" key="8">
    <source>
        <dbReference type="PROSITE" id="PS50113"/>
    </source>
</evidence>
<evidence type="ECO:0000256" key="5">
    <source>
        <dbReference type="ARBA" id="ARBA00022777"/>
    </source>
</evidence>
<protein>
    <recommendedName>
        <fullName evidence="2">histidine kinase</fullName>
        <ecNumber evidence="2">2.7.13.3</ecNumber>
    </recommendedName>
</protein>
<comment type="catalytic activity">
    <reaction evidence="1">
        <text>ATP + protein L-histidine = ADP + protein N-phospho-L-histidine.</text>
        <dbReference type="EC" id="2.7.13.3"/>
    </reaction>
</comment>
<dbReference type="InterPro" id="IPR003594">
    <property type="entry name" value="HATPase_dom"/>
</dbReference>
<dbReference type="EC" id="2.7.13.3" evidence="2"/>
<sequence>MDTRSLPDDSASFERLRLLAEQKNAALLRSEERYHKMVEEVEDYAILLLDPYGRIMNWNKGAEKIKGYKEAEIIGRNFRIFYRPEDQKRQIPEKLIQQARTAGKAIHEGWRVRKDGTTFWGSVVLTALHDDYNNIIGFSKVTRDLTERKVSEDKIKQYTKELEAQNRDLQQFAYAAAHDMKEPLRKVQFYTSALLEGIGARLPAKEKTYLERTVDAAHRMQGLIEDLLTYTRISGEVPAFENVALTPLVAEVISHHQETIASVHAIIDMAPLPVVPGISFQLRQLFDNLIGNALKYYHTQKTPHIIIRSTSDDNKHIITVQDNGIGFEPQNCEKIFELFERLHGRESYPGTGIGLALCQRIVQNHQGTISASGQVGEGATFTITLPETTME</sequence>
<dbReference type="PROSITE" id="PS50112">
    <property type="entry name" value="PAS"/>
    <property type="match status" value="1"/>
</dbReference>
<feature type="domain" description="PAS" evidence="7">
    <location>
        <begin position="30"/>
        <end position="103"/>
    </location>
</feature>
<dbReference type="Gene3D" id="3.30.565.10">
    <property type="entry name" value="Histidine kinase-like ATPase, C-terminal domain"/>
    <property type="match status" value="1"/>
</dbReference>
<dbReference type="EMBL" id="CP140154">
    <property type="protein sequence ID" value="WQG89082.1"/>
    <property type="molecule type" value="Genomic_DNA"/>
</dbReference>
<evidence type="ECO:0000256" key="4">
    <source>
        <dbReference type="ARBA" id="ARBA00022679"/>
    </source>
</evidence>
<dbReference type="InterPro" id="IPR005467">
    <property type="entry name" value="His_kinase_dom"/>
</dbReference>
<evidence type="ECO:0000313" key="9">
    <source>
        <dbReference type="EMBL" id="SFW87001.1"/>
    </source>
</evidence>
<dbReference type="InterPro" id="IPR000014">
    <property type="entry name" value="PAS"/>
</dbReference>
<evidence type="ECO:0000256" key="2">
    <source>
        <dbReference type="ARBA" id="ARBA00012438"/>
    </source>
</evidence>
<dbReference type="PANTHER" id="PTHR43304">
    <property type="entry name" value="PHYTOCHROME-LIKE PROTEIN CPH1"/>
    <property type="match status" value="1"/>
</dbReference>
<dbReference type="Pfam" id="PF02518">
    <property type="entry name" value="HATPase_c"/>
    <property type="match status" value="1"/>
</dbReference>
<dbReference type="InterPro" id="IPR003661">
    <property type="entry name" value="HisK_dim/P_dom"/>
</dbReference>
<dbReference type="InterPro" id="IPR052162">
    <property type="entry name" value="Sensor_kinase/Photoreceptor"/>
</dbReference>
<feature type="domain" description="Histidine kinase" evidence="6">
    <location>
        <begin position="175"/>
        <end position="389"/>
    </location>
</feature>
<dbReference type="EMBL" id="FPIZ01000030">
    <property type="protein sequence ID" value="SFW87001.1"/>
    <property type="molecule type" value="Genomic_DNA"/>
</dbReference>
<dbReference type="InterPro" id="IPR036890">
    <property type="entry name" value="HATPase_C_sf"/>
</dbReference>
<evidence type="ECO:0000313" key="10">
    <source>
        <dbReference type="EMBL" id="WQG89082.1"/>
    </source>
</evidence>
<dbReference type="FunFam" id="3.30.565.10:FF:000006">
    <property type="entry name" value="Sensor histidine kinase WalK"/>
    <property type="match status" value="1"/>
</dbReference>
<dbReference type="AlphaFoldDB" id="A0A1K1SRR3"/>
<dbReference type="SMART" id="SM00388">
    <property type="entry name" value="HisKA"/>
    <property type="match status" value="1"/>
</dbReference>
<name>A0A1K1SRR3_9BACT</name>
<dbReference type="OrthoDB" id="9766459at2"/>
<dbReference type="GO" id="GO:0000155">
    <property type="term" value="F:phosphorelay sensor kinase activity"/>
    <property type="evidence" value="ECO:0007669"/>
    <property type="project" value="InterPro"/>
</dbReference>
<dbReference type="Pfam" id="PF00512">
    <property type="entry name" value="HisKA"/>
    <property type="match status" value="1"/>
</dbReference>
<evidence type="ECO:0000313" key="11">
    <source>
        <dbReference type="Proteomes" id="UP000183788"/>
    </source>
</evidence>
<dbReference type="PANTHER" id="PTHR43304:SF1">
    <property type="entry name" value="PAC DOMAIN-CONTAINING PROTEIN"/>
    <property type="match status" value="1"/>
</dbReference>
<dbReference type="NCBIfam" id="TIGR00229">
    <property type="entry name" value="sensory_box"/>
    <property type="match status" value="1"/>
</dbReference>
<dbReference type="PROSITE" id="PS50109">
    <property type="entry name" value="HIS_KIN"/>
    <property type="match status" value="1"/>
</dbReference>
<dbReference type="SUPFAM" id="SSF47384">
    <property type="entry name" value="Homodimeric domain of signal transducing histidine kinase"/>
    <property type="match status" value="1"/>
</dbReference>
<dbReference type="CDD" id="cd00130">
    <property type="entry name" value="PAS"/>
    <property type="match status" value="1"/>
</dbReference>
<evidence type="ECO:0000256" key="3">
    <source>
        <dbReference type="ARBA" id="ARBA00022553"/>
    </source>
</evidence>
<accession>A0A1K1SRR3</accession>
<dbReference type="SUPFAM" id="SSF55874">
    <property type="entry name" value="ATPase domain of HSP90 chaperone/DNA topoisomerase II/histidine kinase"/>
    <property type="match status" value="1"/>
</dbReference>
<dbReference type="SMART" id="SM00091">
    <property type="entry name" value="PAS"/>
    <property type="match status" value="1"/>
</dbReference>
<feature type="domain" description="PAC" evidence="8">
    <location>
        <begin position="105"/>
        <end position="157"/>
    </location>
</feature>
<dbReference type="InterPro" id="IPR000700">
    <property type="entry name" value="PAS-assoc_C"/>
</dbReference>
<dbReference type="InterPro" id="IPR004358">
    <property type="entry name" value="Sig_transdc_His_kin-like_C"/>
</dbReference>
<dbReference type="STRING" id="1004.SAMN05661012_06011"/>
<proteinExistence type="predicted"/>
<dbReference type="Proteomes" id="UP001326715">
    <property type="component" value="Chromosome"/>
</dbReference>
<organism evidence="9 11">
    <name type="scientific">Chitinophaga sancti</name>
    <dbReference type="NCBI Taxonomy" id="1004"/>
    <lineage>
        <taxon>Bacteria</taxon>
        <taxon>Pseudomonadati</taxon>
        <taxon>Bacteroidota</taxon>
        <taxon>Chitinophagia</taxon>
        <taxon>Chitinophagales</taxon>
        <taxon>Chitinophagaceae</taxon>
        <taxon>Chitinophaga</taxon>
    </lineage>
</organism>
<dbReference type="InterPro" id="IPR036097">
    <property type="entry name" value="HisK_dim/P_sf"/>
</dbReference>
<dbReference type="CDD" id="cd00082">
    <property type="entry name" value="HisKA"/>
    <property type="match status" value="1"/>
</dbReference>
<keyword evidence="12" id="KW-1185">Reference proteome</keyword>
<dbReference type="Gene3D" id="1.10.287.130">
    <property type="match status" value="1"/>
</dbReference>
<reference evidence="10 12" key="2">
    <citation type="submission" date="2023-11" db="EMBL/GenBank/DDBJ databases">
        <title>MicrobeMod: A computational toolkit for identifying prokaryotic methylation and restriction-modification with nanopore sequencing.</title>
        <authorList>
            <person name="Crits-Christoph A."/>
            <person name="Kang S.C."/>
            <person name="Lee H."/>
            <person name="Ostrov N."/>
        </authorList>
    </citation>
    <scope>NUCLEOTIDE SEQUENCE [LARGE SCALE GENOMIC DNA]</scope>
    <source>
        <strain evidence="10 12">ATCC 23090</strain>
    </source>
</reference>
<gene>
    <name evidence="9" type="ORF">SAMN05661012_06011</name>
    <name evidence="10" type="ORF">SR876_29565</name>
</gene>
<dbReference type="InterPro" id="IPR035965">
    <property type="entry name" value="PAS-like_dom_sf"/>
</dbReference>
<dbReference type="SMART" id="SM00387">
    <property type="entry name" value="HATPase_c"/>
    <property type="match status" value="1"/>
</dbReference>
<dbReference type="PROSITE" id="PS50113">
    <property type="entry name" value="PAC"/>
    <property type="match status" value="1"/>
</dbReference>
<dbReference type="RefSeq" id="WP_072365537.1">
    <property type="nucleotide sequence ID" value="NZ_CP139972.1"/>
</dbReference>
<dbReference type="SUPFAM" id="SSF55785">
    <property type="entry name" value="PYP-like sensor domain (PAS domain)"/>
    <property type="match status" value="1"/>
</dbReference>
<keyword evidence="3" id="KW-0597">Phosphoprotein</keyword>
<evidence type="ECO:0000313" key="12">
    <source>
        <dbReference type="Proteomes" id="UP001326715"/>
    </source>
</evidence>
<evidence type="ECO:0000259" key="7">
    <source>
        <dbReference type="PROSITE" id="PS50112"/>
    </source>
</evidence>
<keyword evidence="5" id="KW-0418">Kinase</keyword>
<reference evidence="9 11" key="1">
    <citation type="submission" date="2016-11" db="EMBL/GenBank/DDBJ databases">
        <authorList>
            <person name="Jaros S."/>
            <person name="Januszkiewicz K."/>
            <person name="Wedrychowicz H."/>
        </authorList>
    </citation>
    <scope>NUCLEOTIDE SEQUENCE [LARGE SCALE GENOMIC DNA]</scope>
    <source>
        <strain evidence="9 11">DSM 784</strain>
    </source>
</reference>
<dbReference type="PRINTS" id="PR00344">
    <property type="entry name" value="BCTRLSENSOR"/>
</dbReference>